<dbReference type="PROSITE" id="PS50240">
    <property type="entry name" value="TRYPSIN_DOM"/>
    <property type="match status" value="1"/>
</dbReference>
<dbReference type="InterPro" id="IPR043504">
    <property type="entry name" value="Peptidase_S1_PA_chymotrypsin"/>
</dbReference>
<evidence type="ECO:0000259" key="1">
    <source>
        <dbReference type="PROSITE" id="PS50240"/>
    </source>
</evidence>
<name>A0A8J9UZ56_9NEOP</name>
<organism evidence="2 3">
    <name type="scientific">Brenthis ino</name>
    <name type="common">lesser marbled fritillary</name>
    <dbReference type="NCBI Taxonomy" id="405034"/>
    <lineage>
        <taxon>Eukaryota</taxon>
        <taxon>Metazoa</taxon>
        <taxon>Ecdysozoa</taxon>
        <taxon>Arthropoda</taxon>
        <taxon>Hexapoda</taxon>
        <taxon>Insecta</taxon>
        <taxon>Pterygota</taxon>
        <taxon>Neoptera</taxon>
        <taxon>Endopterygota</taxon>
        <taxon>Lepidoptera</taxon>
        <taxon>Glossata</taxon>
        <taxon>Ditrysia</taxon>
        <taxon>Papilionoidea</taxon>
        <taxon>Nymphalidae</taxon>
        <taxon>Heliconiinae</taxon>
        <taxon>Argynnini</taxon>
        <taxon>Brenthis</taxon>
    </lineage>
</organism>
<dbReference type="GO" id="GO:0006508">
    <property type="term" value="P:proteolysis"/>
    <property type="evidence" value="ECO:0007669"/>
    <property type="project" value="InterPro"/>
</dbReference>
<evidence type="ECO:0000313" key="3">
    <source>
        <dbReference type="Proteomes" id="UP000838878"/>
    </source>
</evidence>
<feature type="non-terminal residue" evidence="2">
    <location>
        <position position="564"/>
    </location>
</feature>
<dbReference type="EMBL" id="OV170227">
    <property type="protein sequence ID" value="CAH0728748.1"/>
    <property type="molecule type" value="Genomic_DNA"/>
</dbReference>
<evidence type="ECO:0000313" key="2">
    <source>
        <dbReference type="EMBL" id="CAH0728748.1"/>
    </source>
</evidence>
<dbReference type="GO" id="GO:0004252">
    <property type="term" value="F:serine-type endopeptidase activity"/>
    <property type="evidence" value="ECO:0007669"/>
    <property type="project" value="InterPro"/>
</dbReference>
<proteinExistence type="predicted"/>
<dbReference type="InterPro" id="IPR009003">
    <property type="entry name" value="Peptidase_S1_PA"/>
</dbReference>
<dbReference type="Proteomes" id="UP000838878">
    <property type="component" value="Chromosome 7"/>
</dbReference>
<dbReference type="OrthoDB" id="7397769at2759"/>
<sequence>MERASSKQYEVINMLWRKTKIFIESDDKLNTNSILKSSTNKELYNKTSRRKNINSFSKNQSNKLLLTTHTTLNIRPSTPSYIEFYYLDDSVDRKNNKETIKSKRNQSVDYKISFLRQPFFLFRINDPTCRPTSPQNSFPSSFKPRNSSTKAIKHSVYKIGLAHKALPIVTVPDKSSPNMPLSNIEIIPPIILNKTLWKIATKQHTTPYDRIKFFEIYDSETFTPPLILQQNKRMINKDYVHEEQIDLDKSNNCCELNNSQYIRTDSNIKVRKVFDSDDRNKKSRKYGKGNTKRAKQTVLPKTSYISQPASWFDYPFIAVYVYEPEQVRCDCASISSHWLVGAATCLYRYHKNFREDTRSAFVAYCSNNWRSPGRIAYVLQSVIHPQFHPKNYTRRHLYNIGIIQVVNSMLNTCNGWKPISLMSHQFAADLGGTTVTAVGWGLDRYDTTYGITELSTHPLMLYKGLIYSDSCPGNIGYSKAKQLNEANVKNIYCLSLPPYVAEEDDPVHGSLLLMGGKLIALYSQEERRRGGEQSAQYTGIWHLIPWLNDVAREKDEPDSFDPEI</sequence>
<protein>
    <recommendedName>
        <fullName evidence="1">Peptidase S1 domain-containing protein</fullName>
    </recommendedName>
</protein>
<dbReference type="InterPro" id="IPR001254">
    <property type="entry name" value="Trypsin_dom"/>
</dbReference>
<dbReference type="SUPFAM" id="SSF50494">
    <property type="entry name" value="Trypsin-like serine proteases"/>
    <property type="match status" value="1"/>
</dbReference>
<dbReference type="AlphaFoldDB" id="A0A8J9UZ56"/>
<dbReference type="Pfam" id="PF00089">
    <property type="entry name" value="Trypsin"/>
    <property type="match status" value="1"/>
</dbReference>
<accession>A0A8J9UZ56</accession>
<feature type="domain" description="Peptidase S1" evidence="1">
    <location>
        <begin position="298"/>
        <end position="552"/>
    </location>
</feature>
<dbReference type="Gene3D" id="2.40.10.10">
    <property type="entry name" value="Trypsin-like serine proteases"/>
    <property type="match status" value="1"/>
</dbReference>
<reference evidence="2" key="1">
    <citation type="submission" date="2021-12" db="EMBL/GenBank/DDBJ databases">
        <authorList>
            <person name="Martin H S."/>
        </authorList>
    </citation>
    <scope>NUCLEOTIDE SEQUENCE</scope>
</reference>
<keyword evidence="3" id="KW-1185">Reference proteome</keyword>
<gene>
    <name evidence="2" type="ORF">BINO364_LOCUS13926</name>
</gene>